<proteinExistence type="inferred from homology"/>
<evidence type="ECO:0000256" key="4">
    <source>
        <dbReference type="RuleBase" id="RU362032"/>
    </source>
</evidence>
<sequence length="68" mass="7387">MPYVNIKVTREGVTREQKAALIAGVTGLLVRILDKDPATTHVVIDEVDPDNWGLGGLSVPEHRARRAA</sequence>
<gene>
    <name evidence="6" type="ORF">EIP75_02665</name>
</gene>
<dbReference type="NCBIfam" id="TIGR00013">
    <property type="entry name" value="taut"/>
    <property type="match status" value="1"/>
</dbReference>
<dbReference type="Pfam" id="PF01361">
    <property type="entry name" value="Tautomerase"/>
    <property type="match status" value="1"/>
</dbReference>
<keyword evidence="7" id="KW-1185">Reference proteome</keyword>
<dbReference type="Proteomes" id="UP000269265">
    <property type="component" value="Unassembled WGS sequence"/>
</dbReference>
<dbReference type="EC" id="5.3.2.-" evidence="4"/>
<keyword evidence="2 4" id="KW-0413">Isomerase</keyword>
<accession>A0A426VFV3</accession>
<feature type="active site" description="Proton acceptor; via imino nitrogen" evidence="3">
    <location>
        <position position="2"/>
    </location>
</feature>
<evidence type="ECO:0000259" key="5">
    <source>
        <dbReference type="Pfam" id="PF01361"/>
    </source>
</evidence>
<dbReference type="AlphaFoldDB" id="A0A426VFV3"/>
<organism evidence="6 7">
    <name type="scientific">Aquabacterium soli</name>
    <dbReference type="NCBI Taxonomy" id="2493092"/>
    <lineage>
        <taxon>Bacteria</taxon>
        <taxon>Pseudomonadati</taxon>
        <taxon>Pseudomonadota</taxon>
        <taxon>Betaproteobacteria</taxon>
        <taxon>Burkholderiales</taxon>
        <taxon>Aquabacterium</taxon>
    </lineage>
</organism>
<dbReference type="InterPro" id="IPR004370">
    <property type="entry name" value="4-OT-like_dom"/>
</dbReference>
<dbReference type="EMBL" id="RSED01000002">
    <property type="protein sequence ID" value="RRS05788.1"/>
    <property type="molecule type" value="Genomic_DNA"/>
</dbReference>
<feature type="domain" description="4-oxalocrotonate tautomerase-like" evidence="5">
    <location>
        <begin position="2"/>
        <end position="59"/>
    </location>
</feature>
<name>A0A426VFV3_9BURK</name>
<dbReference type="GO" id="GO:0016853">
    <property type="term" value="F:isomerase activity"/>
    <property type="evidence" value="ECO:0007669"/>
    <property type="project" value="UniProtKB-UniRule"/>
</dbReference>
<evidence type="ECO:0000313" key="6">
    <source>
        <dbReference type="EMBL" id="RRS05788.1"/>
    </source>
</evidence>
<evidence type="ECO:0000256" key="2">
    <source>
        <dbReference type="ARBA" id="ARBA00023235"/>
    </source>
</evidence>
<dbReference type="PANTHER" id="PTHR35530">
    <property type="entry name" value="TAUTOMERASE-RELATED"/>
    <property type="match status" value="1"/>
</dbReference>
<dbReference type="InterPro" id="IPR018191">
    <property type="entry name" value="4-OT"/>
</dbReference>
<dbReference type="RefSeq" id="WP_125241695.1">
    <property type="nucleotide sequence ID" value="NZ_RSED01000002.1"/>
</dbReference>
<dbReference type="PANTHER" id="PTHR35530:SF1">
    <property type="entry name" value="2-HYDROXYMUCONATE TAUTOMERASE"/>
    <property type="match status" value="1"/>
</dbReference>
<reference evidence="6 7" key="1">
    <citation type="submission" date="2018-12" db="EMBL/GenBank/DDBJ databases">
        <title>The whole draft genome of Aquabacterium sp. SJQ9.</title>
        <authorList>
            <person name="Sun L."/>
            <person name="Gao X."/>
            <person name="Chen W."/>
            <person name="Huang K."/>
        </authorList>
    </citation>
    <scope>NUCLEOTIDE SEQUENCE [LARGE SCALE GENOMIC DNA]</scope>
    <source>
        <strain evidence="6 7">SJQ9</strain>
    </source>
</reference>
<protein>
    <recommendedName>
        <fullName evidence="4">Tautomerase</fullName>
        <ecNumber evidence="4">5.3.2.-</ecNumber>
    </recommendedName>
</protein>
<dbReference type="SUPFAM" id="SSF55331">
    <property type="entry name" value="Tautomerase/MIF"/>
    <property type="match status" value="1"/>
</dbReference>
<dbReference type="Gene3D" id="3.30.429.10">
    <property type="entry name" value="Macrophage Migration Inhibitory Factor"/>
    <property type="match status" value="1"/>
</dbReference>
<evidence type="ECO:0000313" key="7">
    <source>
        <dbReference type="Proteomes" id="UP000269265"/>
    </source>
</evidence>
<dbReference type="InterPro" id="IPR014347">
    <property type="entry name" value="Tautomerase/MIF_sf"/>
</dbReference>
<evidence type="ECO:0000256" key="3">
    <source>
        <dbReference type="PIRSR" id="PIRSR618191-1"/>
    </source>
</evidence>
<comment type="caution">
    <text evidence="6">The sequence shown here is derived from an EMBL/GenBank/DDBJ whole genome shotgun (WGS) entry which is preliminary data.</text>
</comment>
<dbReference type="OrthoDB" id="9799841at2"/>
<comment type="similarity">
    <text evidence="1 4">Belongs to the 4-oxalocrotonate tautomerase family.</text>
</comment>
<evidence type="ECO:0000256" key="1">
    <source>
        <dbReference type="ARBA" id="ARBA00006723"/>
    </source>
</evidence>